<dbReference type="PANTHER" id="PTHR34135">
    <property type="entry name" value="LYSOZYME"/>
    <property type="match status" value="1"/>
</dbReference>
<protein>
    <recommendedName>
        <fullName evidence="4">Lysozyme</fullName>
    </recommendedName>
</protein>
<dbReference type="SUPFAM" id="SSF51445">
    <property type="entry name" value="(Trans)glycosidases"/>
    <property type="match status" value="1"/>
</dbReference>
<dbReference type="InterPro" id="IPR017853">
    <property type="entry name" value="GH"/>
</dbReference>
<name>A0ABN6XV72_9MICO</name>
<evidence type="ECO:0000313" key="3">
    <source>
        <dbReference type="Proteomes" id="UP001321486"/>
    </source>
</evidence>
<evidence type="ECO:0000256" key="1">
    <source>
        <dbReference type="ARBA" id="ARBA00010646"/>
    </source>
</evidence>
<proteinExistence type="inferred from homology"/>
<dbReference type="Proteomes" id="UP001321486">
    <property type="component" value="Chromosome"/>
</dbReference>
<organism evidence="2 3">
    <name type="scientific">Frondihabitans sucicola</name>
    <dbReference type="NCBI Taxonomy" id="1268041"/>
    <lineage>
        <taxon>Bacteria</taxon>
        <taxon>Bacillati</taxon>
        <taxon>Actinomycetota</taxon>
        <taxon>Actinomycetes</taxon>
        <taxon>Micrococcales</taxon>
        <taxon>Microbacteriaceae</taxon>
        <taxon>Frondihabitans</taxon>
    </lineage>
</organism>
<reference evidence="3" key="1">
    <citation type="journal article" date="2019" name="Int. J. Syst. Evol. Microbiol.">
        <title>The Global Catalogue of Microorganisms (GCM) 10K type strain sequencing project: providing services to taxonomists for standard genome sequencing and annotation.</title>
        <authorList>
            <consortium name="The Broad Institute Genomics Platform"/>
            <consortium name="The Broad Institute Genome Sequencing Center for Infectious Disease"/>
            <person name="Wu L."/>
            <person name="Ma J."/>
        </authorList>
    </citation>
    <scope>NUCLEOTIDE SEQUENCE [LARGE SCALE GENOMIC DNA]</scope>
    <source>
        <strain evidence="3">NBRC 108728</strain>
    </source>
</reference>
<dbReference type="InterPro" id="IPR002053">
    <property type="entry name" value="Glyco_hydro_25"/>
</dbReference>
<dbReference type="PROSITE" id="PS51904">
    <property type="entry name" value="GLYCOSYL_HYDROL_F25_2"/>
    <property type="match status" value="1"/>
</dbReference>
<keyword evidence="3" id="KW-1185">Reference proteome</keyword>
<gene>
    <name evidence="2" type="ORF">GCM10025867_11480</name>
</gene>
<evidence type="ECO:0008006" key="4">
    <source>
        <dbReference type="Google" id="ProtNLM"/>
    </source>
</evidence>
<evidence type="ECO:0000313" key="2">
    <source>
        <dbReference type="EMBL" id="BDZ48907.1"/>
    </source>
</evidence>
<dbReference type="EMBL" id="AP027732">
    <property type="protein sequence ID" value="BDZ48907.1"/>
    <property type="molecule type" value="Genomic_DNA"/>
</dbReference>
<sequence length="185" mass="19866">MSTPVAQAEYFVKSLSRLGGGRATGSSTLPPLVDLEYDPYVRTDGTDSCWGLTPKQMVSWISAFVDTVTGLTGRVPAIYTTTDWWSRCTGGSPDFLGNPLFLARYVDDPAQGAGALPAGWQHWTIWQYTSKGHRYAGVTDGKKGDTPASDEDLFAGSISDLRALARGTFDDVTGLDPELPAILPS</sequence>
<dbReference type="Pfam" id="PF01183">
    <property type="entry name" value="Glyco_hydro_25"/>
    <property type="match status" value="1"/>
</dbReference>
<dbReference type="PANTHER" id="PTHR34135:SF2">
    <property type="entry name" value="LYSOZYME"/>
    <property type="match status" value="1"/>
</dbReference>
<dbReference type="Gene3D" id="3.20.20.80">
    <property type="entry name" value="Glycosidases"/>
    <property type="match status" value="1"/>
</dbReference>
<comment type="similarity">
    <text evidence="1">Belongs to the glycosyl hydrolase 25 family.</text>
</comment>
<accession>A0ABN6XV72</accession>